<gene>
    <name evidence="2" type="ORF">BN4615_P10710</name>
</gene>
<sequence length="158" mass="16706">MIDSAAALPLGHEDARQIARYVIEGRLGAGGQGVVHLGRDPDGRPVAVKALKALKALKAMQARDRFAREVAAARRVPQARTAAILDAGVLGERLCIVSEYVPGLSPQAAVERNGVFTGNALKLGRATHVTPVDFRPGAVADVALWDRALPDEEISTLD</sequence>
<dbReference type="InterPro" id="IPR011009">
    <property type="entry name" value="Kinase-like_dom_sf"/>
</dbReference>
<organism evidence="2">
    <name type="scientific">Nonomuraea gerenzanensis</name>
    <dbReference type="NCBI Taxonomy" id="93944"/>
    <lineage>
        <taxon>Bacteria</taxon>
        <taxon>Bacillati</taxon>
        <taxon>Actinomycetota</taxon>
        <taxon>Actinomycetes</taxon>
        <taxon>Streptosporangiales</taxon>
        <taxon>Streptosporangiaceae</taxon>
        <taxon>Nonomuraea</taxon>
    </lineage>
</organism>
<evidence type="ECO:0000259" key="1">
    <source>
        <dbReference type="PROSITE" id="PS50011"/>
    </source>
</evidence>
<dbReference type="RefSeq" id="WP_225269723.1">
    <property type="nucleotide sequence ID" value="NZ_CP084058.1"/>
</dbReference>
<dbReference type="SUPFAM" id="SSF56112">
    <property type="entry name" value="Protein kinase-like (PK-like)"/>
    <property type="match status" value="1"/>
</dbReference>
<protein>
    <submittedName>
        <fullName evidence="2">Tyrosine protein kinase:Serine/threonine protein kinase</fullName>
    </submittedName>
</protein>
<keyword evidence="2" id="KW-0808">Transferase</keyword>
<dbReference type="PROSITE" id="PS50011">
    <property type="entry name" value="PROTEIN_KINASE_DOM"/>
    <property type="match status" value="1"/>
</dbReference>
<dbReference type="EMBL" id="LT559118">
    <property type="protein sequence ID" value="SBP01194.1"/>
    <property type="molecule type" value="Genomic_DNA"/>
</dbReference>
<dbReference type="AlphaFoldDB" id="A0A1M4EQU9"/>
<keyword evidence="2" id="KW-0418">Kinase</keyword>
<dbReference type="InterPro" id="IPR000719">
    <property type="entry name" value="Prot_kinase_dom"/>
</dbReference>
<proteinExistence type="predicted"/>
<dbReference type="GO" id="GO:0004674">
    <property type="term" value="F:protein serine/threonine kinase activity"/>
    <property type="evidence" value="ECO:0007669"/>
    <property type="project" value="UniProtKB-KW"/>
</dbReference>
<dbReference type="GO" id="GO:0005524">
    <property type="term" value="F:ATP binding"/>
    <property type="evidence" value="ECO:0007669"/>
    <property type="project" value="InterPro"/>
</dbReference>
<dbReference type="Gene3D" id="3.30.200.20">
    <property type="entry name" value="Phosphorylase Kinase, domain 1"/>
    <property type="match status" value="1"/>
</dbReference>
<feature type="domain" description="Protein kinase" evidence="1">
    <location>
        <begin position="21"/>
        <end position="158"/>
    </location>
</feature>
<keyword evidence="2" id="KW-0723">Serine/threonine-protein kinase</keyword>
<reference evidence="2" key="1">
    <citation type="submission" date="2016-04" db="EMBL/GenBank/DDBJ databases">
        <authorList>
            <person name="Evans L.H."/>
            <person name="Alamgir A."/>
            <person name="Owens N."/>
            <person name="Weber N.D."/>
            <person name="Virtaneva K."/>
            <person name="Barbian K."/>
            <person name="Babar A."/>
            <person name="Rosenke K."/>
        </authorList>
    </citation>
    <scope>NUCLEOTIDE SEQUENCE</scope>
    <source>
        <strain evidence="2">Nono1</strain>
    </source>
</reference>
<name>A0A1M4EQU9_9ACTN</name>
<evidence type="ECO:0000313" key="2">
    <source>
        <dbReference type="EMBL" id="SBP01194.1"/>
    </source>
</evidence>
<accession>A0A1M4EQU9</accession>